<name>A0ABT8QN85_9FIRM</name>
<protein>
    <submittedName>
        <fullName evidence="2">Uncharacterized protein</fullName>
    </submittedName>
</protein>
<keyword evidence="1" id="KW-1133">Transmembrane helix</keyword>
<keyword evidence="1" id="KW-0472">Membrane</keyword>
<proteinExistence type="predicted"/>
<dbReference type="RefSeq" id="WP_301999413.1">
    <property type="nucleotide sequence ID" value="NZ_JAMJEV010000005.1"/>
</dbReference>
<dbReference type="Proteomes" id="UP001176021">
    <property type="component" value="Unassembled WGS sequence"/>
</dbReference>
<comment type="caution">
    <text evidence="2">The sequence shown here is derived from an EMBL/GenBank/DDBJ whole genome shotgun (WGS) entry which is preliminary data.</text>
</comment>
<keyword evidence="3" id="KW-1185">Reference proteome</keyword>
<keyword evidence="1" id="KW-0812">Transmembrane</keyword>
<evidence type="ECO:0000256" key="1">
    <source>
        <dbReference type="SAM" id="Phobius"/>
    </source>
</evidence>
<organism evidence="2 3">
    <name type="scientific">Desulfosporosinus nitroreducens</name>
    <dbReference type="NCBI Taxonomy" id="2018668"/>
    <lineage>
        <taxon>Bacteria</taxon>
        <taxon>Bacillati</taxon>
        <taxon>Bacillota</taxon>
        <taxon>Clostridia</taxon>
        <taxon>Eubacteriales</taxon>
        <taxon>Desulfitobacteriaceae</taxon>
        <taxon>Desulfosporosinus</taxon>
    </lineage>
</organism>
<gene>
    <name evidence="2" type="ORF">M8H41_08050</name>
</gene>
<evidence type="ECO:0000313" key="3">
    <source>
        <dbReference type="Proteomes" id="UP001176021"/>
    </source>
</evidence>
<accession>A0ABT8QN85</accession>
<evidence type="ECO:0000313" key="2">
    <source>
        <dbReference type="EMBL" id="MDO0822802.1"/>
    </source>
</evidence>
<feature type="transmembrane region" description="Helical" evidence="1">
    <location>
        <begin position="51"/>
        <end position="71"/>
    </location>
</feature>
<reference evidence="2" key="1">
    <citation type="submission" date="2022-05" db="EMBL/GenBank/DDBJ databases">
        <title>Expanded diversity of anoxic marine methylotrophy in a Black Sea sulfate reducing microorganism.</title>
        <authorList>
            <person name="Fischer P.Q."/>
            <person name="Stams A.J.M."/>
            <person name="Villanueva L."/>
            <person name="Sousa D.Z."/>
        </authorList>
    </citation>
    <scope>NUCLEOTIDE SEQUENCE</scope>
    <source>
        <strain evidence="2">P130</strain>
    </source>
</reference>
<sequence length="103" mass="12431">MILMTVILLNIPFGYWRENVKKFSVQWFLSVHLPVPVIMFLRIQMGLGWELSTYLMLVGAYFTGQYLGAMWHRRWEKSMRVSSCLVLDIVRSRWIIIIFRRYL</sequence>
<dbReference type="EMBL" id="JAMJEV010000005">
    <property type="protein sequence ID" value="MDO0822802.1"/>
    <property type="molecule type" value="Genomic_DNA"/>
</dbReference>